<sequence length="93" mass="10443">MLKRRTVTVNLSIVTLRDRLLQILIAITGALAIMLITSPHADVVRVGFIIGLLGQPCWLYCTFKARQWGMFGLTLVFTYSYLRGLFPALPGLF</sequence>
<feature type="transmembrane region" description="Helical" evidence="1">
    <location>
        <begin position="20"/>
        <end position="37"/>
    </location>
</feature>
<dbReference type="Proteomes" id="UP000642180">
    <property type="component" value="Unassembled WGS sequence"/>
</dbReference>
<keyword evidence="1" id="KW-1133">Transmembrane helix</keyword>
<keyword evidence="1" id="KW-0812">Transmembrane</keyword>
<dbReference type="AlphaFoldDB" id="A0A8J3F1A7"/>
<proteinExistence type="predicted"/>
<evidence type="ECO:0000256" key="1">
    <source>
        <dbReference type="SAM" id="Phobius"/>
    </source>
</evidence>
<keyword evidence="1" id="KW-0472">Membrane</keyword>
<protein>
    <submittedName>
        <fullName evidence="2">Uncharacterized protein</fullName>
    </submittedName>
</protein>
<dbReference type="EMBL" id="BMDI01000001">
    <property type="protein sequence ID" value="GGI16396.1"/>
    <property type="molecule type" value="Genomic_DNA"/>
</dbReference>
<comment type="caution">
    <text evidence="2">The sequence shown here is derived from an EMBL/GenBank/DDBJ whole genome shotgun (WGS) entry which is preliminary data.</text>
</comment>
<organism evidence="2 3">
    <name type="scientific">Oxalicibacterium faecigallinarum</name>
    <dbReference type="NCBI Taxonomy" id="573741"/>
    <lineage>
        <taxon>Bacteria</taxon>
        <taxon>Pseudomonadati</taxon>
        <taxon>Pseudomonadota</taxon>
        <taxon>Betaproteobacteria</taxon>
        <taxon>Burkholderiales</taxon>
        <taxon>Oxalobacteraceae</taxon>
        <taxon>Oxalicibacterium</taxon>
    </lineage>
</organism>
<gene>
    <name evidence="2" type="ORF">GCM10008066_03750</name>
</gene>
<name>A0A8J3F1A7_9BURK</name>
<feature type="transmembrane region" description="Helical" evidence="1">
    <location>
        <begin position="68"/>
        <end position="86"/>
    </location>
</feature>
<accession>A0A8J3F1A7</accession>
<dbReference type="RefSeq" id="WP_188379581.1">
    <property type="nucleotide sequence ID" value="NZ_BMDI01000001.1"/>
</dbReference>
<evidence type="ECO:0000313" key="3">
    <source>
        <dbReference type="Proteomes" id="UP000642180"/>
    </source>
</evidence>
<feature type="transmembrane region" description="Helical" evidence="1">
    <location>
        <begin position="43"/>
        <end position="61"/>
    </location>
</feature>
<keyword evidence="3" id="KW-1185">Reference proteome</keyword>
<reference evidence="3" key="1">
    <citation type="journal article" date="2019" name="Int. J. Syst. Evol. Microbiol.">
        <title>The Global Catalogue of Microorganisms (GCM) 10K type strain sequencing project: providing services to taxonomists for standard genome sequencing and annotation.</title>
        <authorList>
            <consortium name="The Broad Institute Genomics Platform"/>
            <consortium name="The Broad Institute Genome Sequencing Center for Infectious Disease"/>
            <person name="Wu L."/>
            <person name="Ma J."/>
        </authorList>
    </citation>
    <scope>NUCLEOTIDE SEQUENCE [LARGE SCALE GENOMIC DNA]</scope>
    <source>
        <strain evidence="3">CCM 2767</strain>
    </source>
</reference>
<evidence type="ECO:0000313" key="2">
    <source>
        <dbReference type="EMBL" id="GGI16396.1"/>
    </source>
</evidence>